<evidence type="ECO:0000259" key="7">
    <source>
        <dbReference type="PROSITE" id="PS50190"/>
    </source>
</evidence>
<feature type="compositionally biased region" description="Pro residues" evidence="6">
    <location>
        <begin position="687"/>
        <end position="702"/>
    </location>
</feature>
<evidence type="ECO:0000313" key="9">
    <source>
        <dbReference type="Proteomes" id="UP000807342"/>
    </source>
</evidence>
<feature type="compositionally biased region" description="Polar residues" evidence="6">
    <location>
        <begin position="703"/>
        <end position="715"/>
    </location>
</feature>
<dbReference type="InterPro" id="IPR046455">
    <property type="entry name" value="Sec7/BIG1-like_C"/>
</dbReference>
<evidence type="ECO:0000256" key="5">
    <source>
        <dbReference type="ARBA" id="ARBA00060451"/>
    </source>
</evidence>
<feature type="region of interest" description="Disordered" evidence="6">
    <location>
        <begin position="139"/>
        <end position="167"/>
    </location>
</feature>
<keyword evidence="9" id="KW-1185">Reference proteome</keyword>
<dbReference type="InterPro" id="IPR015403">
    <property type="entry name" value="Mon2/Sec7/BIG1-like_HDS"/>
</dbReference>
<dbReference type="Gene3D" id="1.10.1000.11">
    <property type="entry name" value="Arf Nucleotide-binding Site Opener,domain 2"/>
    <property type="match status" value="1"/>
</dbReference>
<dbReference type="Proteomes" id="UP000807342">
    <property type="component" value="Unassembled WGS sequence"/>
</dbReference>
<evidence type="ECO:0000256" key="1">
    <source>
        <dbReference type="ARBA" id="ARBA00022448"/>
    </source>
</evidence>
<dbReference type="InterPro" id="IPR023394">
    <property type="entry name" value="Sec7_C_sf"/>
</dbReference>
<keyword evidence="2" id="KW-0963">Cytoplasm</keyword>
<sequence>MEEDTTRPTTQNEISTDHVAEGPLDGAASPALQVNGVELAEAVVDGGDVKGAGAGTEDSSTSDDPALTPESPTSRRAPEGIPRDTTVLTTEETGEPNARDDTAVFDSDEPSRLPTPPSKDGVFDIPAAQPVASSIPAYIPAESDGKRPHTPSQSSVASSSSHRRSMTISKGNNVSVVLIVSALETIAASKEARRSTPLRDSTQRALELIRSNLASDSPRDILEPLRLACETKNEKLMIASLDCISKLISYSFFAEEDIYVSNEILSPPPSPHPVGRNSTGRASQTNIPQPSIVDLVVHTITACHTETTPETVSLQIVKALLALVLSPSVFVHHSSLLKTVRTVYNVFLLSTDPVNRMVAQGGLTQMVHNIFTRCKTPDGAKPSREVSNPSFDPQSFAASSQTSVSGLSKSTNGTTRPERSNEASEPGESSTSLPLSPGNDAQAETAQDADGLQDAVAPQMAEVPLHSHAESPTEMNHGASRLTQRDIFIKDAYLVFRALCKLTMKPLNTESERDPRSHPMRSKLLALHLVLTVLNSHMPLFVDHAAIVYSNSQNEPMPFVQAINQHLCLCLSRNAVSPVPQVFDISVEIFWRVISGMRTKLKKEIEVLLHEIFIPILEMRTSSLKQKAVILGMLSRLCQDPQALVEIYLNYDCDGDAADNIYEHFINIISKFASMPISALHQKGTEPPSPALSPTPKNPPPTVATSLGNSVLNVPGNLDTSTMGLTEGQLRRQGIECLVSVLRSLVAWGTAVGKGDDTQTATLNRSQSGDDTKREPNTPDSPADRVSAPISETFRQPTPTPEIADDPTRFENAKQKKTTLLEGLKKFNFKPKRGIEFLIEHGFIQSRAPSDIARFLLTTDGLSKAMIGEYLGEGDEENIAIMHALVDQLDFRDLPFVDALRVFLQAFRLPGEAQKIDRFMLKFADRYIAGNPKTPFANADAAYVLAYSVILLNTDAHNPQVKKRMTKAEFTRNNRGINDNGDLPEEFLSVIFDDIVNNEIRMKDEVEASVPTIPSGPGLANAIASVGRDLQREAYVMQTNGMATKTEALFRTLMRSQRKGTKAGDQFFSASHFVHVRPMFEVAWIPFLAGLSGPLQDTDDLEIVELCLDGFKNSIKLVCFFDLELQRNAFVTTLAKFTFLNNLGEMKTKNMEAIKALLDVAVTEGNNLKGSWHEVLTCVSQLEHMQLISGGVELPESGKKGRSRKLPNEELANESRSTHITVAADMVFSLSHYLSGTAIVDFVQALSDVSWEEIQSSGLSQHPRLFSLQKLVEISYYNMNRIRIEWSNMWEILGEHFNQVCCHNNPHVGFFALDSLRQLAMRFLEKEELPNFKFQKDFLKPFEYTMIHNQNPEIRDMVLQCLQQMIQARVQNMRSGWRTMFGVFSAASRVLTERIANSAFEIVTRLNKEHFTSIVRHGAFADLTVCITEFCKVSKYQKISLLAIAMLRGVIPVMLETPECSQSLKNISASPKSIMTDGMIRFWFPILFGFYDIIMNGEDLEVRRLALDSLFTTLKTHGRDFPVEFWDTVCQELLFPIFAVLKSSQDMSRFNTQEDMSVWLQTTMIQALRDLIDLYTYHFDILERFLDGLLDLLCVCICQENDTLARLGTSCLQQFLERNIKRLSSARWERVTTCFVKLFRTTTPHQLFDESLRVEIDSSSEPSDSSPETNGLTILPAPLSPSTEPIKTETQNPLATRRRIFRQIIVKCVLQLLLIEMTNELLRNNDVYNTIPPDQLLRLMGVLDHSYQFARSFNDDKELRTGLWKVGFMKHLPNLLKQESSSAATLVHVLLRMYYDTRPEHLAARPQIADRLLPLGLGVLQDYNKLKADTQSKNIAAWTPVVAEILDGLSRLDDKAFARYMPAIYPLATELLAREIAPDIRVALRTYLIRVGLAQGIIDNTSS</sequence>
<feature type="region of interest" description="Disordered" evidence="6">
    <location>
        <begin position="1"/>
        <end position="29"/>
    </location>
</feature>
<evidence type="ECO:0000256" key="4">
    <source>
        <dbReference type="ARBA" id="ARBA00023136"/>
    </source>
</evidence>
<dbReference type="InterPro" id="IPR000904">
    <property type="entry name" value="Sec7_dom"/>
</dbReference>
<dbReference type="Pfam" id="PF09324">
    <property type="entry name" value="Sec7-like_HDS"/>
    <property type="match status" value="1"/>
</dbReference>
<keyword evidence="4" id="KW-0472">Membrane</keyword>
<dbReference type="FunFam" id="1.10.1000.11:FF:000003">
    <property type="entry name" value="Brefeldin A-inhibited guanine nucleotide-exchange protein 1"/>
    <property type="match status" value="1"/>
</dbReference>
<protein>
    <recommendedName>
        <fullName evidence="7">SEC7 domain-containing protein</fullName>
    </recommendedName>
</protein>
<dbReference type="Gene3D" id="1.10.220.20">
    <property type="match status" value="1"/>
</dbReference>
<feature type="region of interest" description="Disordered" evidence="6">
    <location>
        <begin position="680"/>
        <end position="715"/>
    </location>
</feature>
<keyword evidence="1" id="KW-0813">Transport</keyword>
<dbReference type="InterPro" id="IPR035999">
    <property type="entry name" value="Sec7_dom_sf"/>
</dbReference>
<dbReference type="PANTHER" id="PTHR10663:SF375">
    <property type="entry name" value="LD29171P"/>
    <property type="match status" value="1"/>
</dbReference>
<gene>
    <name evidence="8" type="ORF">P691DRAFT_772864</name>
</gene>
<evidence type="ECO:0000256" key="2">
    <source>
        <dbReference type="ARBA" id="ARBA00022490"/>
    </source>
</evidence>
<feature type="compositionally biased region" description="Low complexity" evidence="6">
    <location>
        <begin position="1657"/>
        <end position="1668"/>
    </location>
</feature>
<dbReference type="EMBL" id="MU151081">
    <property type="protein sequence ID" value="KAF9451692.1"/>
    <property type="molecule type" value="Genomic_DNA"/>
</dbReference>
<dbReference type="PROSITE" id="PS50190">
    <property type="entry name" value="SEC7"/>
    <property type="match status" value="1"/>
</dbReference>
<dbReference type="GO" id="GO:0015031">
    <property type="term" value="P:protein transport"/>
    <property type="evidence" value="ECO:0007669"/>
    <property type="project" value="UniProtKB-KW"/>
</dbReference>
<dbReference type="GO" id="GO:0005085">
    <property type="term" value="F:guanyl-nucleotide exchange factor activity"/>
    <property type="evidence" value="ECO:0007669"/>
    <property type="project" value="InterPro"/>
</dbReference>
<feature type="region of interest" description="Disordered" evidence="6">
    <location>
        <begin position="378"/>
        <end position="450"/>
    </location>
</feature>
<evidence type="ECO:0000256" key="6">
    <source>
        <dbReference type="SAM" id="MobiDB-lite"/>
    </source>
</evidence>
<comment type="caution">
    <text evidence="8">The sequence shown here is derived from an EMBL/GenBank/DDBJ whole genome shotgun (WGS) entry which is preliminary data.</text>
</comment>
<dbReference type="InterPro" id="IPR016024">
    <property type="entry name" value="ARM-type_fold"/>
</dbReference>
<proteinExistence type="predicted"/>
<dbReference type="PANTHER" id="PTHR10663">
    <property type="entry name" value="GUANYL-NUCLEOTIDE EXCHANGE FACTOR"/>
    <property type="match status" value="1"/>
</dbReference>
<dbReference type="Pfam" id="PF12783">
    <property type="entry name" value="Sec7-like_HUS"/>
    <property type="match status" value="1"/>
</dbReference>
<organism evidence="8 9">
    <name type="scientific">Macrolepiota fuliginosa MF-IS2</name>
    <dbReference type="NCBI Taxonomy" id="1400762"/>
    <lineage>
        <taxon>Eukaryota</taxon>
        <taxon>Fungi</taxon>
        <taxon>Dikarya</taxon>
        <taxon>Basidiomycota</taxon>
        <taxon>Agaricomycotina</taxon>
        <taxon>Agaricomycetes</taxon>
        <taxon>Agaricomycetidae</taxon>
        <taxon>Agaricales</taxon>
        <taxon>Agaricineae</taxon>
        <taxon>Agaricaceae</taxon>
        <taxon>Macrolepiota</taxon>
    </lineage>
</organism>
<keyword evidence="3" id="KW-0653">Protein transport</keyword>
<dbReference type="SUPFAM" id="SSF48425">
    <property type="entry name" value="Sec7 domain"/>
    <property type="match status" value="1"/>
</dbReference>
<reference evidence="8" key="1">
    <citation type="submission" date="2020-11" db="EMBL/GenBank/DDBJ databases">
        <authorList>
            <consortium name="DOE Joint Genome Institute"/>
            <person name="Ahrendt S."/>
            <person name="Riley R."/>
            <person name="Andreopoulos W."/>
            <person name="Labutti K."/>
            <person name="Pangilinan J."/>
            <person name="Ruiz-Duenas F.J."/>
            <person name="Barrasa J.M."/>
            <person name="Sanchez-Garcia M."/>
            <person name="Camarero S."/>
            <person name="Miyauchi S."/>
            <person name="Serrano A."/>
            <person name="Linde D."/>
            <person name="Babiker R."/>
            <person name="Drula E."/>
            <person name="Ayuso-Fernandez I."/>
            <person name="Pacheco R."/>
            <person name="Padilla G."/>
            <person name="Ferreira P."/>
            <person name="Barriuso J."/>
            <person name="Kellner H."/>
            <person name="Castanera R."/>
            <person name="Alfaro M."/>
            <person name="Ramirez L."/>
            <person name="Pisabarro A.G."/>
            <person name="Kuo A."/>
            <person name="Tritt A."/>
            <person name="Lipzen A."/>
            <person name="He G."/>
            <person name="Yan M."/>
            <person name="Ng V."/>
            <person name="Cullen D."/>
            <person name="Martin F."/>
            <person name="Rosso M.-N."/>
            <person name="Henrissat B."/>
            <person name="Hibbett D."/>
            <person name="Martinez A.T."/>
            <person name="Grigoriev I.V."/>
        </authorList>
    </citation>
    <scope>NUCLEOTIDE SEQUENCE</scope>
    <source>
        <strain evidence="8">MF-IS2</strain>
    </source>
</reference>
<feature type="compositionally biased region" description="Polar residues" evidence="6">
    <location>
        <begin position="1680"/>
        <end position="1692"/>
    </location>
</feature>
<dbReference type="SMART" id="SM00222">
    <property type="entry name" value="Sec7"/>
    <property type="match status" value="1"/>
</dbReference>
<feature type="region of interest" description="Disordered" evidence="6">
    <location>
        <begin position="1657"/>
        <end position="1692"/>
    </location>
</feature>
<evidence type="ECO:0000256" key="3">
    <source>
        <dbReference type="ARBA" id="ARBA00022927"/>
    </source>
</evidence>
<dbReference type="CDD" id="cd00171">
    <property type="entry name" value="Sec7"/>
    <property type="match status" value="1"/>
</dbReference>
<comment type="subcellular location">
    <subcellularLocation>
        <location evidence="5">Cytoplasmic vesicle</location>
        <location evidence="5">COPI-coated vesicle membrane</location>
    </subcellularLocation>
</comment>
<dbReference type="GO" id="GO:0030663">
    <property type="term" value="C:COPI-coated vesicle membrane"/>
    <property type="evidence" value="ECO:0007669"/>
    <property type="project" value="UniProtKB-SubCell"/>
</dbReference>
<dbReference type="OrthoDB" id="18431at2759"/>
<feature type="compositionally biased region" description="Polar residues" evidence="6">
    <location>
        <begin position="758"/>
        <end position="767"/>
    </location>
</feature>
<dbReference type="SUPFAM" id="SSF48371">
    <property type="entry name" value="ARM repeat"/>
    <property type="match status" value="2"/>
</dbReference>
<feature type="region of interest" description="Disordered" evidence="6">
    <location>
        <begin position="754"/>
        <end position="807"/>
    </location>
</feature>
<dbReference type="InterPro" id="IPR032691">
    <property type="entry name" value="Mon2/Sec7/BIG1-like_HUS"/>
</dbReference>
<name>A0A9P5XJT9_9AGAR</name>
<dbReference type="Pfam" id="PF20252">
    <property type="entry name" value="BIG2_C"/>
    <property type="match status" value="1"/>
</dbReference>
<feature type="domain" description="SEC7" evidence="7">
    <location>
        <begin position="809"/>
        <end position="998"/>
    </location>
</feature>
<dbReference type="GO" id="GO:0032012">
    <property type="term" value="P:regulation of ARF protein signal transduction"/>
    <property type="evidence" value="ECO:0007669"/>
    <property type="project" value="InterPro"/>
</dbReference>
<feature type="compositionally biased region" description="Basic and acidic residues" evidence="6">
    <location>
        <begin position="768"/>
        <end position="777"/>
    </location>
</feature>
<evidence type="ECO:0000313" key="8">
    <source>
        <dbReference type="EMBL" id="KAF9451692.1"/>
    </source>
</evidence>
<dbReference type="FunFam" id="1.10.220.20:FF:000002">
    <property type="entry name" value="Brefeldin A-inhibited guanine nucleotide-exchange protein 1"/>
    <property type="match status" value="1"/>
</dbReference>
<dbReference type="InterPro" id="IPR032629">
    <property type="entry name" value="DCB_dom"/>
</dbReference>
<dbReference type="Pfam" id="PF01369">
    <property type="entry name" value="Sec7"/>
    <property type="match status" value="1"/>
</dbReference>
<feature type="compositionally biased region" description="Polar residues" evidence="6">
    <location>
        <begin position="385"/>
        <end position="415"/>
    </location>
</feature>
<accession>A0A9P5XJT9</accession>
<feature type="region of interest" description="Disordered" evidence="6">
    <location>
        <begin position="45"/>
        <end position="124"/>
    </location>
</feature>
<dbReference type="Pfam" id="PF16213">
    <property type="entry name" value="DCB"/>
    <property type="match status" value="1"/>
</dbReference>